<evidence type="ECO:0000256" key="8">
    <source>
        <dbReference type="ARBA" id="ARBA00022525"/>
    </source>
</evidence>
<dbReference type="GO" id="GO:0000272">
    <property type="term" value="P:polysaccharide catabolic process"/>
    <property type="evidence" value="ECO:0007669"/>
    <property type="project" value="UniProtKB-KW"/>
</dbReference>
<dbReference type="RefSeq" id="XP_019036334.1">
    <property type="nucleotide sequence ID" value="XM_019182402.1"/>
</dbReference>
<dbReference type="InterPro" id="IPR050732">
    <property type="entry name" value="Beta-glucan_modifiers"/>
</dbReference>
<dbReference type="GeneID" id="30199648"/>
<keyword evidence="13" id="KW-0119">Carbohydrate metabolism</keyword>
<evidence type="ECO:0000256" key="11">
    <source>
        <dbReference type="ARBA" id="ARBA00023136"/>
    </source>
</evidence>
<dbReference type="EC" id="3.2.1.39" evidence="5"/>
<dbReference type="GO" id="GO:0005886">
    <property type="term" value="C:plasma membrane"/>
    <property type="evidence" value="ECO:0007669"/>
    <property type="project" value="UniProtKB-SubCell"/>
</dbReference>
<keyword evidence="12" id="KW-0325">Glycoprotein</keyword>
<comment type="catalytic activity">
    <reaction evidence="1">
        <text>Hydrolysis of (1-&gt;3)-beta-D-glucosidic linkages in (1-&gt;3)-beta-D-glucans.</text>
        <dbReference type="EC" id="3.2.1.39"/>
    </reaction>
</comment>
<dbReference type="GO" id="GO:0071555">
    <property type="term" value="P:cell wall organization"/>
    <property type="evidence" value="ECO:0007669"/>
    <property type="project" value="UniProtKB-KW"/>
</dbReference>
<evidence type="ECO:0000256" key="7">
    <source>
        <dbReference type="ARBA" id="ARBA00022512"/>
    </source>
</evidence>
<evidence type="ECO:0000256" key="4">
    <source>
        <dbReference type="ARBA" id="ARBA00008773"/>
    </source>
</evidence>
<evidence type="ECO:0000256" key="14">
    <source>
        <dbReference type="ARBA" id="ARBA00023316"/>
    </source>
</evidence>
<keyword evidence="7" id="KW-0134">Cell wall</keyword>
<dbReference type="Pfam" id="PF00332">
    <property type="entry name" value="Glyco_hydro_17"/>
    <property type="match status" value="1"/>
</dbReference>
<comment type="function">
    <text evidence="16">Glucanases play a role in cell expansion during growth, in cell-cell fusion during mating, and in spore release during sporulation. This enzyme may be involved in beta-glucan degradation. Active on laminarin and lichenan.</text>
</comment>
<dbReference type="STRING" id="683960.A0A1E3NX20"/>
<evidence type="ECO:0000256" key="5">
    <source>
        <dbReference type="ARBA" id="ARBA00012780"/>
    </source>
</evidence>
<dbReference type="OrthoDB" id="68336at2759"/>
<protein>
    <recommendedName>
        <fullName evidence="5">glucan endo-1,3-beta-D-glucosidase</fullName>
        <ecNumber evidence="5">3.2.1.39</ecNumber>
    </recommendedName>
    <alternativeName>
        <fullName evidence="18">Endo-1,3-beta-glucanase btgC</fullName>
    </alternativeName>
    <alternativeName>
        <fullName evidence="17">Laminarinase btgC</fullName>
    </alternativeName>
</protein>
<evidence type="ECO:0000256" key="17">
    <source>
        <dbReference type="ARBA" id="ARBA00042373"/>
    </source>
</evidence>
<evidence type="ECO:0000256" key="3">
    <source>
        <dbReference type="ARBA" id="ARBA00004401"/>
    </source>
</evidence>
<organism evidence="20 21">
    <name type="scientific">Wickerhamomyces anomalus (strain ATCC 58044 / CBS 1984 / NCYC 433 / NRRL Y-366-8)</name>
    <name type="common">Yeast</name>
    <name type="synonym">Hansenula anomala</name>
    <dbReference type="NCBI Taxonomy" id="683960"/>
    <lineage>
        <taxon>Eukaryota</taxon>
        <taxon>Fungi</taxon>
        <taxon>Dikarya</taxon>
        <taxon>Ascomycota</taxon>
        <taxon>Saccharomycotina</taxon>
        <taxon>Saccharomycetes</taxon>
        <taxon>Phaffomycetales</taxon>
        <taxon>Wickerhamomycetaceae</taxon>
        <taxon>Wickerhamomyces</taxon>
    </lineage>
</organism>
<evidence type="ECO:0000313" key="20">
    <source>
        <dbReference type="EMBL" id="ODQ57127.1"/>
    </source>
</evidence>
<keyword evidence="15" id="KW-0624">Polysaccharide degradation</keyword>
<evidence type="ECO:0000256" key="13">
    <source>
        <dbReference type="ARBA" id="ARBA00023277"/>
    </source>
</evidence>
<dbReference type="GO" id="GO:0042973">
    <property type="term" value="F:glucan endo-1,3-beta-D-glucosidase activity"/>
    <property type="evidence" value="ECO:0007669"/>
    <property type="project" value="UniProtKB-EC"/>
</dbReference>
<evidence type="ECO:0000256" key="6">
    <source>
        <dbReference type="ARBA" id="ARBA00022475"/>
    </source>
</evidence>
<dbReference type="GO" id="GO:0009986">
    <property type="term" value="C:cell surface"/>
    <property type="evidence" value="ECO:0007669"/>
    <property type="project" value="TreeGrafter"/>
</dbReference>
<evidence type="ECO:0000256" key="2">
    <source>
        <dbReference type="ARBA" id="ARBA00004191"/>
    </source>
</evidence>
<evidence type="ECO:0000256" key="12">
    <source>
        <dbReference type="ARBA" id="ARBA00023180"/>
    </source>
</evidence>
<dbReference type="PANTHER" id="PTHR16631:SF17">
    <property type="entry name" value="GLUCAN ENDO-1,3-BETA-GLUCOSIDASE BTGC"/>
    <property type="match status" value="1"/>
</dbReference>
<keyword evidence="8" id="KW-0964">Secreted</keyword>
<keyword evidence="14" id="KW-0961">Cell wall biogenesis/degradation</keyword>
<dbReference type="PANTHER" id="PTHR16631">
    <property type="entry name" value="GLUCAN 1,3-BETA-GLUCOSIDASE"/>
    <property type="match status" value="1"/>
</dbReference>
<accession>A0A1E3NX20</accession>
<evidence type="ECO:0000256" key="1">
    <source>
        <dbReference type="ARBA" id="ARBA00000382"/>
    </source>
</evidence>
<evidence type="ECO:0000256" key="10">
    <source>
        <dbReference type="ARBA" id="ARBA00022801"/>
    </source>
</evidence>
<name>A0A1E3NX20_WICAA</name>
<dbReference type="InterPro" id="IPR017853">
    <property type="entry name" value="GH"/>
</dbReference>
<dbReference type="EMBL" id="KV454214">
    <property type="protein sequence ID" value="ODQ57127.1"/>
    <property type="molecule type" value="Genomic_DNA"/>
</dbReference>
<dbReference type="GO" id="GO:0005576">
    <property type="term" value="C:extracellular region"/>
    <property type="evidence" value="ECO:0007669"/>
    <property type="project" value="TreeGrafter"/>
</dbReference>
<comment type="similarity">
    <text evidence="4 19">Belongs to the glycosyl hydrolase 17 family.</text>
</comment>
<dbReference type="Gene3D" id="3.20.20.80">
    <property type="entry name" value="Glycosidases"/>
    <property type="match status" value="1"/>
</dbReference>
<dbReference type="GO" id="GO:0009277">
    <property type="term" value="C:fungal-type cell wall"/>
    <property type="evidence" value="ECO:0007669"/>
    <property type="project" value="TreeGrafter"/>
</dbReference>
<keyword evidence="11" id="KW-0472">Membrane</keyword>
<comment type="subcellular location">
    <subcellularLocation>
        <location evidence="3">Cell membrane</location>
        <topology evidence="3">Single-pass type II membrane protein</topology>
    </subcellularLocation>
    <subcellularLocation>
        <location evidence="2">Secreted</location>
        <location evidence="2">Cell wall</location>
    </subcellularLocation>
</comment>
<evidence type="ECO:0000256" key="15">
    <source>
        <dbReference type="ARBA" id="ARBA00023326"/>
    </source>
</evidence>
<dbReference type="InterPro" id="IPR000490">
    <property type="entry name" value="Glyco_hydro_17"/>
</dbReference>
<dbReference type="Proteomes" id="UP000094112">
    <property type="component" value="Unassembled WGS sequence"/>
</dbReference>
<evidence type="ECO:0000256" key="16">
    <source>
        <dbReference type="ARBA" id="ARBA00037649"/>
    </source>
</evidence>
<evidence type="ECO:0000313" key="21">
    <source>
        <dbReference type="Proteomes" id="UP000094112"/>
    </source>
</evidence>
<keyword evidence="10 20" id="KW-0378">Hydrolase</keyword>
<reference evidence="20 21" key="1">
    <citation type="journal article" date="2016" name="Proc. Natl. Acad. Sci. U.S.A.">
        <title>Comparative genomics of biotechnologically important yeasts.</title>
        <authorList>
            <person name="Riley R."/>
            <person name="Haridas S."/>
            <person name="Wolfe K.H."/>
            <person name="Lopes M.R."/>
            <person name="Hittinger C.T."/>
            <person name="Goeker M."/>
            <person name="Salamov A.A."/>
            <person name="Wisecaver J.H."/>
            <person name="Long T.M."/>
            <person name="Calvey C.H."/>
            <person name="Aerts A.L."/>
            <person name="Barry K.W."/>
            <person name="Choi C."/>
            <person name="Clum A."/>
            <person name="Coughlan A.Y."/>
            <person name="Deshpande S."/>
            <person name="Douglass A.P."/>
            <person name="Hanson S.J."/>
            <person name="Klenk H.-P."/>
            <person name="LaButti K.M."/>
            <person name="Lapidus A."/>
            <person name="Lindquist E.A."/>
            <person name="Lipzen A.M."/>
            <person name="Meier-Kolthoff J.P."/>
            <person name="Ohm R.A."/>
            <person name="Otillar R.P."/>
            <person name="Pangilinan J.L."/>
            <person name="Peng Y."/>
            <person name="Rokas A."/>
            <person name="Rosa C.A."/>
            <person name="Scheuner C."/>
            <person name="Sibirny A.A."/>
            <person name="Slot J.C."/>
            <person name="Stielow J.B."/>
            <person name="Sun H."/>
            <person name="Kurtzman C.P."/>
            <person name="Blackwell M."/>
            <person name="Grigoriev I.V."/>
            <person name="Jeffries T.W."/>
        </authorList>
    </citation>
    <scope>NUCLEOTIDE SEQUENCE [LARGE SCALE GENOMIC DNA]</scope>
    <source>
        <strain evidence="21">ATCC 58044 / CBS 1984 / NCYC 433 / NRRL Y-366-8</strain>
    </source>
</reference>
<dbReference type="SUPFAM" id="SSF51445">
    <property type="entry name" value="(Trans)glycosidases"/>
    <property type="match status" value="1"/>
</dbReference>
<keyword evidence="6" id="KW-1003">Cell membrane</keyword>
<keyword evidence="21" id="KW-1185">Reference proteome</keyword>
<evidence type="ECO:0000256" key="18">
    <source>
        <dbReference type="ARBA" id="ARBA00043078"/>
    </source>
</evidence>
<gene>
    <name evidence="20" type="ORF">WICANDRAFT_36169</name>
</gene>
<evidence type="ECO:0000256" key="19">
    <source>
        <dbReference type="RuleBase" id="RU004335"/>
    </source>
</evidence>
<proteinExistence type="inferred from homology"/>
<dbReference type="AlphaFoldDB" id="A0A1E3NX20"/>
<sequence length="294" mass="34313">MNSTRGLKNVFYGVDYAPRNVIFPICGATMHEVMLDVALLSQVTSRIRTYGTQCNQARMILDSIKTLNLNVSLSMGVWIGPDDDINQQQLKDMKNILKDYPRKHFESIYVGNEVLFREEQSTDQLIKYIKEAKEYVQNELKWDLSVGTSELGSKVDPKVLEVSDIFGSNTHPFFTGGNVQLATKWVYDFVKYQIEPLKDKMDEDKFPQIVISEIGWPYQGGRYKTAVAGKRHMQYFLNSWVCEAKQRDYPWFYFEAFDEPWKQVYHKENAKWETEWGLFTADRKLKEGITFPQC</sequence>
<keyword evidence="9" id="KW-0732">Signal</keyword>
<evidence type="ECO:0000256" key="9">
    <source>
        <dbReference type="ARBA" id="ARBA00022729"/>
    </source>
</evidence>